<dbReference type="NCBIfam" id="NF003555">
    <property type="entry name" value="PRK05218.1"/>
    <property type="match status" value="1"/>
</dbReference>
<proteinExistence type="inferred from homology"/>
<dbReference type="Gene3D" id="3.30.230.80">
    <property type="match status" value="1"/>
</dbReference>
<dbReference type="GO" id="GO:0005737">
    <property type="term" value="C:cytoplasm"/>
    <property type="evidence" value="ECO:0007669"/>
    <property type="project" value="UniProtKB-SubCell"/>
</dbReference>
<comment type="function">
    <text evidence="8 10">Molecular chaperone. Has ATPase activity.</text>
</comment>
<keyword evidence="3 10" id="KW-0963">Cytoplasm</keyword>
<dbReference type="Pfam" id="PF13589">
    <property type="entry name" value="HATPase_c_3"/>
    <property type="match status" value="1"/>
</dbReference>
<dbReference type="Gene3D" id="3.40.50.11260">
    <property type="match status" value="1"/>
</dbReference>
<feature type="binding site" evidence="11">
    <location>
        <begin position="125"/>
        <end position="130"/>
    </location>
    <ligand>
        <name>ATP</name>
        <dbReference type="ChEBI" id="CHEBI:30616"/>
    </ligand>
</feature>
<dbReference type="AlphaFoldDB" id="R8AX51"/>
<comment type="subunit">
    <text evidence="10">Homodimer.</text>
</comment>
<name>R8AX51_9GAMM</name>
<dbReference type="GO" id="GO:0051082">
    <property type="term" value="F:unfolded protein binding"/>
    <property type="evidence" value="ECO:0007669"/>
    <property type="project" value="UniProtKB-UniRule"/>
</dbReference>
<keyword evidence="4 10" id="KW-0547">Nucleotide-binding</keyword>
<evidence type="ECO:0000256" key="1">
    <source>
        <dbReference type="ARBA" id="ARBA00004496"/>
    </source>
</evidence>
<dbReference type="FunFam" id="3.30.230.80:FF:000002">
    <property type="entry name" value="Molecular chaperone HtpG"/>
    <property type="match status" value="1"/>
</dbReference>
<dbReference type="RefSeq" id="WP_012139396.1">
    <property type="nucleotide sequence ID" value="NZ_KE007328.1"/>
</dbReference>
<evidence type="ECO:0000256" key="12">
    <source>
        <dbReference type="SAM" id="Coils"/>
    </source>
</evidence>
<feature type="binding site" evidence="11">
    <location>
        <position position="177"/>
    </location>
    <ligand>
        <name>ATP</name>
        <dbReference type="ChEBI" id="CHEBI:30616"/>
    </ligand>
</feature>
<dbReference type="HOGENOM" id="CLU_006684_3_0_6"/>
<dbReference type="FunFam" id="3.30.565.10:FF:000009">
    <property type="entry name" value="Molecular chaperone HtpG"/>
    <property type="match status" value="1"/>
</dbReference>
<dbReference type="EMBL" id="ASAD01000021">
    <property type="protein sequence ID" value="EON90901.1"/>
    <property type="molecule type" value="Genomic_DNA"/>
</dbReference>
<accession>R8AX51</accession>
<evidence type="ECO:0000256" key="6">
    <source>
        <dbReference type="ARBA" id="ARBA00023016"/>
    </source>
</evidence>
<evidence type="ECO:0000313" key="15">
    <source>
        <dbReference type="Proteomes" id="UP000016540"/>
    </source>
</evidence>
<evidence type="ECO:0000256" key="2">
    <source>
        <dbReference type="ARBA" id="ARBA00008239"/>
    </source>
</evidence>
<evidence type="ECO:0000256" key="7">
    <source>
        <dbReference type="ARBA" id="ARBA00023186"/>
    </source>
</evidence>
<dbReference type="HAMAP" id="MF_00505">
    <property type="entry name" value="HSP90"/>
    <property type="match status" value="1"/>
</dbReference>
<dbReference type="SUPFAM" id="SSF54211">
    <property type="entry name" value="Ribosomal protein S5 domain 2-like"/>
    <property type="match status" value="1"/>
</dbReference>
<dbReference type="InterPro" id="IPR001404">
    <property type="entry name" value="Hsp90_fam"/>
</dbReference>
<dbReference type="PRINTS" id="PR00775">
    <property type="entry name" value="HEATSHOCK90"/>
</dbReference>
<dbReference type="eggNOG" id="COG0326">
    <property type="taxonomic scope" value="Bacteria"/>
</dbReference>
<dbReference type="Pfam" id="PF00183">
    <property type="entry name" value="HSP90"/>
    <property type="match status" value="1"/>
</dbReference>
<dbReference type="PIRSF" id="PIRSF002583">
    <property type="entry name" value="Hsp90"/>
    <property type="match status" value="1"/>
</dbReference>
<dbReference type="PROSITE" id="PS00298">
    <property type="entry name" value="HSP90"/>
    <property type="match status" value="1"/>
</dbReference>
<evidence type="ECO:0000256" key="4">
    <source>
        <dbReference type="ARBA" id="ARBA00022741"/>
    </source>
</evidence>
<comment type="similarity">
    <text evidence="2 10">Belongs to the heat shock protein 90 family.</text>
</comment>
<comment type="caution">
    <text evidence="14">The sequence shown here is derived from an EMBL/GenBank/DDBJ whole genome shotgun (WGS) entry which is preliminary data.</text>
</comment>
<dbReference type="SUPFAM" id="SSF110942">
    <property type="entry name" value="HSP90 C-terminal domain"/>
    <property type="match status" value="1"/>
</dbReference>
<evidence type="ECO:0000313" key="14">
    <source>
        <dbReference type="EMBL" id="EON90901.1"/>
    </source>
</evidence>
<feature type="binding site" evidence="11">
    <location>
        <position position="88"/>
    </location>
    <ligand>
        <name>ATP</name>
        <dbReference type="ChEBI" id="CHEBI:30616"/>
    </ligand>
</feature>
<dbReference type="OrthoDB" id="9802640at2"/>
<dbReference type="Proteomes" id="UP000016540">
    <property type="component" value="Unassembled WGS sequence"/>
</dbReference>
<gene>
    <name evidence="10" type="primary">htpG</name>
    <name evidence="14" type="ORF">MARLIPOL_16019</name>
</gene>
<keyword evidence="12" id="KW-0175">Coiled coil</keyword>
<feature type="binding site" evidence="11">
    <location>
        <position position="338"/>
    </location>
    <ligand>
        <name>ATP</name>
        <dbReference type="ChEBI" id="CHEBI:30616"/>
    </ligand>
</feature>
<dbReference type="GO" id="GO:0140662">
    <property type="term" value="F:ATP-dependent protein folding chaperone"/>
    <property type="evidence" value="ECO:0007669"/>
    <property type="project" value="InterPro"/>
</dbReference>
<dbReference type="InterPro" id="IPR037196">
    <property type="entry name" value="HSP90_C"/>
</dbReference>
<evidence type="ECO:0000256" key="3">
    <source>
        <dbReference type="ARBA" id="ARBA00022490"/>
    </source>
</evidence>
<dbReference type="InterPro" id="IPR019805">
    <property type="entry name" value="Heat_shock_protein_90_CS"/>
</dbReference>
<comment type="subcellular location">
    <subcellularLocation>
        <location evidence="1 10">Cytoplasm</location>
    </subcellularLocation>
</comment>
<dbReference type="Gene3D" id="3.30.565.10">
    <property type="entry name" value="Histidine kinase-like ATPase, C-terminal domain"/>
    <property type="match status" value="1"/>
</dbReference>
<dbReference type="PANTHER" id="PTHR11528">
    <property type="entry name" value="HEAT SHOCK PROTEIN 90 FAMILY MEMBER"/>
    <property type="match status" value="1"/>
</dbReference>
<evidence type="ECO:0000259" key="13">
    <source>
        <dbReference type="SMART" id="SM00387"/>
    </source>
</evidence>
<evidence type="ECO:0000256" key="11">
    <source>
        <dbReference type="PIRSR" id="PIRSR002583-1"/>
    </source>
</evidence>
<feature type="binding site" evidence="11">
    <location>
        <position position="41"/>
    </location>
    <ligand>
        <name>ATP</name>
        <dbReference type="ChEBI" id="CHEBI:30616"/>
    </ligand>
</feature>
<evidence type="ECO:0000256" key="5">
    <source>
        <dbReference type="ARBA" id="ARBA00022840"/>
    </source>
</evidence>
<dbReference type="InterPro" id="IPR020568">
    <property type="entry name" value="Ribosomal_Su5_D2-typ_SF"/>
</dbReference>
<feature type="binding site" evidence="11">
    <location>
        <position position="83"/>
    </location>
    <ligand>
        <name>ATP</name>
        <dbReference type="ChEBI" id="CHEBI:30616"/>
    </ligand>
</feature>
<feature type="coiled-coil region" evidence="12">
    <location>
        <begin position="501"/>
        <end position="532"/>
    </location>
</feature>
<dbReference type="Gene3D" id="1.20.120.790">
    <property type="entry name" value="Heat shock protein 90, C-terminal domain"/>
    <property type="match status" value="1"/>
</dbReference>
<feature type="region of interest" description="A; substrate-binding" evidence="10">
    <location>
        <begin position="1"/>
        <end position="338"/>
    </location>
</feature>
<comment type="caution">
    <text evidence="10">Lacks conserved residue(s) required for the propagation of feature annotation.</text>
</comment>
<keyword evidence="5 10" id="KW-0067">ATP-binding</keyword>
<dbReference type="SUPFAM" id="SSF55874">
    <property type="entry name" value="ATPase domain of HSP90 chaperone/DNA topoisomerase II/histidine kinase"/>
    <property type="match status" value="1"/>
</dbReference>
<sequence length="630" mass="71638">MTVEAQKETLGFQTEVKQLLHLMIHSLYSNKEIFLRELISNASDAEDKLRFAALKDDGLYEGDPELKIRLDYDQEKNTITLADNGIGMTRDDVIENLGTIARSGTAEFLQQLSGDEKKDSKLIGQFGVGFYSAFIVSDKVEVFTRRAGAAPEEGVHWESNGDGEFTIEQANRENRGTEIVLHLKSDAKEFADGFRLRGLVKKYSDHISFPVVMKSESEEEEEKGKDETVNDATALWTLPRTEIKDEEYKEFYKHIAHDFEDPLTWSHNKVEGKLDYTSLLYIPARAPFDLYNREAPRGLKLYVQRVFIMDDAEQFLPLYLRFAKGVIDSNDLSLNVSREILQNDSTVESIRTALTKRVLDMLSKLAKKDPEQYQKFWGEFGTVIKEGPAEDFSNREKIAGLLRFASTHTGEQTQNVSLDDYIGRMKEGQKKIYYITADNFMAAKSSPHLEVFRKKGVEVLILSDRIDEWMMGYLSEYEGKQLQDVARGDLDLGEVETEEDKKHKEEAAEEHKDLLERIKKALEDRVQEVRVTNRLTDSPACLVVGDFDMGAQMKKIMEAAGQKVPDSKPIFEINVDHPLVQRLENEKGDERFGELSAVLLDQATLASGEQLADPGAYVTRLNRLLLELAN</sequence>
<dbReference type="InterPro" id="IPR020575">
    <property type="entry name" value="Hsp90_N"/>
</dbReference>
<dbReference type="SMART" id="SM00387">
    <property type="entry name" value="HATPase_c"/>
    <property type="match status" value="1"/>
</dbReference>
<keyword evidence="6 10" id="KW-0346">Stress response</keyword>
<evidence type="ECO:0000256" key="8">
    <source>
        <dbReference type="ARBA" id="ARBA00058590"/>
    </source>
</evidence>
<dbReference type="GO" id="GO:0016887">
    <property type="term" value="F:ATP hydrolysis activity"/>
    <property type="evidence" value="ECO:0007669"/>
    <property type="project" value="InterPro"/>
</dbReference>
<keyword evidence="15" id="KW-1185">Reference proteome</keyword>
<feature type="domain" description="Histidine kinase/HSP90-like ATPase" evidence="13">
    <location>
        <begin position="30"/>
        <end position="187"/>
    </location>
</feature>
<dbReference type="InterPro" id="IPR036890">
    <property type="entry name" value="HATPase_C_sf"/>
</dbReference>
<protein>
    <recommendedName>
        <fullName evidence="9 10">Chaperone protein HtpG</fullName>
    </recommendedName>
    <alternativeName>
        <fullName evidence="10">Heat shock protein HtpG</fullName>
    </alternativeName>
    <alternativeName>
        <fullName evidence="10">High temperature protein G</fullName>
    </alternativeName>
</protein>
<organism evidence="14 15">
    <name type="scientific">Marinobacter lipolyticus SM19</name>
    <dbReference type="NCBI Taxonomy" id="1318628"/>
    <lineage>
        <taxon>Bacteria</taxon>
        <taxon>Pseudomonadati</taxon>
        <taxon>Pseudomonadota</taxon>
        <taxon>Gammaproteobacteria</taxon>
        <taxon>Pseudomonadales</taxon>
        <taxon>Marinobacteraceae</taxon>
        <taxon>Marinobacter</taxon>
    </lineage>
</organism>
<keyword evidence="7 10" id="KW-0143">Chaperone</keyword>
<evidence type="ECO:0000256" key="10">
    <source>
        <dbReference type="HAMAP-Rule" id="MF_00505"/>
    </source>
</evidence>
<feature type="binding site" evidence="11">
    <location>
        <position position="37"/>
    </location>
    <ligand>
        <name>ATP</name>
        <dbReference type="ChEBI" id="CHEBI:30616"/>
    </ligand>
</feature>
<dbReference type="STRING" id="1318628.MARLIPOL_16019"/>
<feature type="binding site" evidence="11">
    <location>
        <position position="96"/>
    </location>
    <ligand>
        <name>ATP</name>
        <dbReference type="ChEBI" id="CHEBI:30616"/>
    </ligand>
</feature>
<feature type="region of interest" description="C" evidence="10">
    <location>
        <begin position="556"/>
        <end position="630"/>
    </location>
</feature>
<dbReference type="PATRIC" id="fig|1318628.3.peg.3203"/>
<dbReference type="GO" id="GO:0005524">
    <property type="term" value="F:ATP binding"/>
    <property type="evidence" value="ECO:0007669"/>
    <property type="project" value="UniProtKB-UniRule"/>
</dbReference>
<reference evidence="14 15" key="1">
    <citation type="journal article" date="2013" name="Genome Announc.">
        <title>Draft Genome Sequence of the Moderately Halophilic Bacterium Marinobacter lipolyticus Strain SM19.</title>
        <authorList>
            <person name="Papke R.T."/>
            <person name="de la Haba R.R."/>
            <person name="Infante-Dominguez C."/>
            <person name="Perez D."/>
            <person name="Sanchez-Porro C."/>
            <person name="Lapierre P."/>
            <person name="Ventosa A."/>
        </authorList>
    </citation>
    <scope>NUCLEOTIDE SEQUENCE [LARGE SCALE GENOMIC DNA]</scope>
    <source>
        <strain evidence="14 15">SM19</strain>
    </source>
</reference>
<evidence type="ECO:0000256" key="9">
    <source>
        <dbReference type="ARBA" id="ARBA00070675"/>
    </source>
</evidence>
<feature type="binding site" evidence="11">
    <location>
        <begin position="103"/>
        <end position="104"/>
    </location>
    <ligand>
        <name>ATP</name>
        <dbReference type="ChEBI" id="CHEBI:30616"/>
    </ligand>
</feature>
<dbReference type="CDD" id="cd16927">
    <property type="entry name" value="HATPase_Hsp90-like"/>
    <property type="match status" value="1"/>
</dbReference>
<dbReference type="InterPro" id="IPR003594">
    <property type="entry name" value="HATPase_dom"/>
</dbReference>